<dbReference type="EMBL" id="ML994610">
    <property type="protein sequence ID" value="KAF2195730.1"/>
    <property type="molecule type" value="Genomic_DNA"/>
</dbReference>
<dbReference type="OrthoDB" id="5410741at2759"/>
<proteinExistence type="predicted"/>
<dbReference type="AlphaFoldDB" id="A0A6A6F031"/>
<accession>A0A6A6F031</accession>
<evidence type="ECO:0000313" key="1">
    <source>
        <dbReference type="EMBL" id="KAF2195730.1"/>
    </source>
</evidence>
<dbReference type="Gene3D" id="3.30.420.10">
    <property type="entry name" value="Ribonuclease H-like superfamily/Ribonuclease H"/>
    <property type="match status" value="1"/>
</dbReference>
<keyword evidence="2" id="KW-1185">Reference proteome</keyword>
<dbReference type="Proteomes" id="UP000800200">
    <property type="component" value="Unassembled WGS sequence"/>
</dbReference>
<reference evidence="1" key="1">
    <citation type="journal article" date="2020" name="Stud. Mycol.">
        <title>101 Dothideomycetes genomes: a test case for predicting lifestyles and emergence of pathogens.</title>
        <authorList>
            <person name="Haridas S."/>
            <person name="Albert R."/>
            <person name="Binder M."/>
            <person name="Bloem J."/>
            <person name="Labutti K."/>
            <person name="Salamov A."/>
            <person name="Andreopoulos B."/>
            <person name="Baker S."/>
            <person name="Barry K."/>
            <person name="Bills G."/>
            <person name="Bluhm B."/>
            <person name="Cannon C."/>
            <person name="Castanera R."/>
            <person name="Culley D."/>
            <person name="Daum C."/>
            <person name="Ezra D."/>
            <person name="Gonzalez J."/>
            <person name="Henrissat B."/>
            <person name="Kuo A."/>
            <person name="Liang C."/>
            <person name="Lipzen A."/>
            <person name="Lutzoni F."/>
            <person name="Magnuson J."/>
            <person name="Mondo S."/>
            <person name="Nolan M."/>
            <person name="Ohm R."/>
            <person name="Pangilinan J."/>
            <person name="Park H.-J."/>
            <person name="Ramirez L."/>
            <person name="Alfaro M."/>
            <person name="Sun H."/>
            <person name="Tritt A."/>
            <person name="Yoshinaga Y."/>
            <person name="Zwiers L.-H."/>
            <person name="Turgeon B."/>
            <person name="Goodwin S."/>
            <person name="Spatafora J."/>
            <person name="Crous P."/>
            <person name="Grigoriev I."/>
        </authorList>
    </citation>
    <scope>NUCLEOTIDE SEQUENCE</scope>
    <source>
        <strain evidence="1">CBS 207.26</strain>
    </source>
</reference>
<name>A0A6A6F031_9PEZI</name>
<dbReference type="InterPro" id="IPR036397">
    <property type="entry name" value="RNaseH_sf"/>
</dbReference>
<evidence type="ECO:0000313" key="2">
    <source>
        <dbReference type="Proteomes" id="UP000800200"/>
    </source>
</evidence>
<protein>
    <recommendedName>
        <fullName evidence="3">Tc1-like transposase DDE domain-containing protein</fullName>
    </recommendedName>
</protein>
<gene>
    <name evidence="1" type="ORF">K469DRAFT_699335</name>
</gene>
<organism evidence="1 2">
    <name type="scientific">Zopfia rhizophila CBS 207.26</name>
    <dbReference type="NCBI Taxonomy" id="1314779"/>
    <lineage>
        <taxon>Eukaryota</taxon>
        <taxon>Fungi</taxon>
        <taxon>Dikarya</taxon>
        <taxon>Ascomycota</taxon>
        <taxon>Pezizomycotina</taxon>
        <taxon>Dothideomycetes</taxon>
        <taxon>Dothideomycetes incertae sedis</taxon>
        <taxon>Zopfiaceae</taxon>
        <taxon>Zopfia</taxon>
    </lineage>
</organism>
<evidence type="ECO:0008006" key="3">
    <source>
        <dbReference type="Google" id="ProtNLM"/>
    </source>
</evidence>
<dbReference type="GO" id="GO:0003676">
    <property type="term" value="F:nucleic acid binding"/>
    <property type="evidence" value="ECO:0007669"/>
    <property type="project" value="InterPro"/>
</dbReference>
<sequence>MTQKYYTKHLLPMYIKALNEARLRDSSKSYYLQEDNDPSHGTKSTDNVAFQAKKENWILRIVHPAQSPDLNAIEGMWNILFQRVEQ</sequence>